<dbReference type="CDD" id="cd00614">
    <property type="entry name" value="CGS_like"/>
    <property type="match status" value="1"/>
</dbReference>
<evidence type="ECO:0000256" key="4">
    <source>
        <dbReference type="RuleBase" id="RU362118"/>
    </source>
</evidence>
<comment type="cofactor">
    <cofactor evidence="1 4">
        <name>pyridoxal 5'-phosphate</name>
        <dbReference type="ChEBI" id="CHEBI:597326"/>
    </cofactor>
</comment>
<proteinExistence type="inferred from homology"/>
<dbReference type="SUPFAM" id="SSF53383">
    <property type="entry name" value="PLP-dependent transferases"/>
    <property type="match status" value="1"/>
</dbReference>
<dbReference type="PANTHER" id="PTHR11808:SF80">
    <property type="entry name" value="CYSTATHIONINE GAMMA-LYASE"/>
    <property type="match status" value="1"/>
</dbReference>
<keyword evidence="7" id="KW-1185">Reference proteome</keyword>
<dbReference type="InterPro" id="IPR015421">
    <property type="entry name" value="PyrdxlP-dep_Trfase_major"/>
</dbReference>
<dbReference type="FunFam" id="3.40.640.10:FF:000046">
    <property type="entry name" value="Cystathionine gamma-lyase"/>
    <property type="match status" value="1"/>
</dbReference>
<evidence type="ECO:0000256" key="5">
    <source>
        <dbReference type="SAM" id="MobiDB-lite"/>
    </source>
</evidence>
<dbReference type="InterPro" id="IPR015424">
    <property type="entry name" value="PyrdxlP-dep_Trfase"/>
</dbReference>
<gene>
    <name evidence="6" type="ORF">SAMN05192542_12440</name>
</gene>
<evidence type="ECO:0000313" key="7">
    <source>
        <dbReference type="Proteomes" id="UP000199120"/>
    </source>
</evidence>
<evidence type="ECO:0000256" key="3">
    <source>
        <dbReference type="PIRSR" id="PIRSR001434-2"/>
    </source>
</evidence>
<dbReference type="GO" id="GO:0019346">
    <property type="term" value="P:transsulfuration"/>
    <property type="evidence" value="ECO:0007669"/>
    <property type="project" value="InterPro"/>
</dbReference>
<evidence type="ECO:0000313" key="6">
    <source>
        <dbReference type="EMBL" id="SEM07442.1"/>
    </source>
</evidence>
<dbReference type="EMBL" id="FOAJ01000024">
    <property type="protein sequence ID" value="SEM07442.1"/>
    <property type="molecule type" value="Genomic_DNA"/>
</dbReference>
<keyword evidence="2 3" id="KW-0663">Pyridoxal phosphate</keyword>
<evidence type="ECO:0000256" key="2">
    <source>
        <dbReference type="ARBA" id="ARBA00022898"/>
    </source>
</evidence>
<comment type="similarity">
    <text evidence="4">Belongs to the trans-sulfuration enzymes family.</text>
</comment>
<feature type="modified residue" description="N6-(pyridoxal phosphate)lysine" evidence="3">
    <location>
        <position position="204"/>
    </location>
</feature>
<dbReference type="Proteomes" id="UP000199120">
    <property type="component" value="Unassembled WGS sequence"/>
</dbReference>
<dbReference type="PIRSF" id="PIRSF001434">
    <property type="entry name" value="CGS"/>
    <property type="match status" value="1"/>
</dbReference>
<sequence length="394" mass="41202">MKRSTQVIHAGTERDPYGSVTTPVSRSGTSGFASVDEAGLFASEPDLYGYTRLGNPANAALERRMAALEGAGDCVVTASGIGAISTVMWTFLKPGDHLLADTALHGDTHALFAHALTRFGIEVDGVDFNDVDRVRDALKANTAIVYFGSPCNPTLKVNDIAALSALAHTHHPHVRVVVDNTFATPYLQNPLALGANLVVHSTTKYLGGHGDGVGGCICGTKADVARLRFDGIGHATGAAMAPDTAYLVLRGIATLSVRMERHCDNAAKLARYLAGSPHVARVHYPGLAADPGHAVAVTQMRAPGGMVALELAGSFEQAKAFVNGLKLIRIAVSPGGVESLIEHPASMTHAHARLAPDERPAAGIAPTLVRVSVGIEDVDDLIGDFDQAFRAMGD</sequence>
<evidence type="ECO:0000256" key="1">
    <source>
        <dbReference type="ARBA" id="ARBA00001933"/>
    </source>
</evidence>
<name>A0A1H7VDV5_9BURK</name>
<dbReference type="GO" id="GO:0009086">
    <property type="term" value="P:methionine biosynthetic process"/>
    <property type="evidence" value="ECO:0007669"/>
    <property type="project" value="UniProtKB-ARBA"/>
</dbReference>
<dbReference type="InterPro" id="IPR015422">
    <property type="entry name" value="PyrdxlP-dep_Trfase_small"/>
</dbReference>
<dbReference type="PANTHER" id="PTHR11808">
    <property type="entry name" value="TRANS-SULFURATION ENZYME FAMILY MEMBER"/>
    <property type="match status" value="1"/>
</dbReference>
<accession>A0A1H7VDV5</accession>
<dbReference type="GO" id="GO:0016846">
    <property type="term" value="F:carbon-sulfur lyase activity"/>
    <property type="evidence" value="ECO:0007669"/>
    <property type="project" value="TreeGrafter"/>
</dbReference>
<keyword evidence="6" id="KW-0456">Lyase</keyword>
<dbReference type="GO" id="GO:0005737">
    <property type="term" value="C:cytoplasm"/>
    <property type="evidence" value="ECO:0007669"/>
    <property type="project" value="TreeGrafter"/>
</dbReference>
<dbReference type="GO" id="GO:0030170">
    <property type="term" value="F:pyridoxal phosphate binding"/>
    <property type="evidence" value="ECO:0007669"/>
    <property type="project" value="InterPro"/>
</dbReference>
<protein>
    <submittedName>
        <fullName evidence="6">Methionine-gamma-lyase</fullName>
    </submittedName>
</protein>
<dbReference type="OrthoDB" id="9805807at2"/>
<dbReference type="Gene3D" id="3.40.640.10">
    <property type="entry name" value="Type I PLP-dependent aspartate aminotransferase-like (Major domain)"/>
    <property type="match status" value="1"/>
</dbReference>
<dbReference type="InterPro" id="IPR000277">
    <property type="entry name" value="Cys/Met-Metab_PyrdxlP-dep_enz"/>
</dbReference>
<dbReference type="Pfam" id="PF01053">
    <property type="entry name" value="Cys_Met_Meta_PP"/>
    <property type="match status" value="1"/>
</dbReference>
<feature type="region of interest" description="Disordered" evidence="5">
    <location>
        <begin position="1"/>
        <end position="24"/>
    </location>
</feature>
<dbReference type="AlphaFoldDB" id="A0A1H7VDV5"/>
<reference evidence="7" key="1">
    <citation type="submission" date="2016-10" db="EMBL/GenBank/DDBJ databases">
        <authorList>
            <person name="Varghese N."/>
            <person name="Submissions S."/>
        </authorList>
    </citation>
    <scope>NUCLEOTIDE SEQUENCE [LARGE SCALE GENOMIC DNA]</scope>
    <source>
        <strain evidence="7">LMG 26416</strain>
    </source>
</reference>
<dbReference type="STRING" id="416943.SAMN05445871_0649"/>
<dbReference type="Gene3D" id="3.90.1150.10">
    <property type="entry name" value="Aspartate Aminotransferase, domain 1"/>
    <property type="match status" value="1"/>
</dbReference>
<dbReference type="RefSeq" id="WP_090542163.1">
    <property type="nucleotide sequence ID" value="NZ_FNSR01000001.1"/>
</dbReference>
<organism evidence="6 7">
    <name type="scientific">Paraburkholderia caballeronis</name>
    <dbReference type="NCBI Taxonomy" id="416943"/>
    <lineage>
        <taxon>Bacteria</taxon>
        <taxon>Pseudomonadati</taxon>
        <taxon>Pseudomonadota</taxon>
        <taxon>Betaproteobacteria</taxon>
        <taxon>Burkholderiales</taxon>
        <taxon>Burkholderiaceae</taxon>
        <taxon>Paraburkholderia</taxon>
    </lineage>
</organism>
<dbReference type="FunFam" id="3.90.1150.10:FF:000033">
    <property type="entry name" value="Cystathionine gamma-synthase"/>
    <property type="match status" value="1"/>
</dbReference>